<protein>
    <submittedName>
        <fullName evidence="3">Urease accessory protein</fullName>
    </submittedName>
</protein>
<sequence length="195" mass="18979">MKFLIAFLATALSATSALAHTGAMTAGGFLTGFLHPIGGLDHVLAIVTVGLLAFHVGGRATWLVPASFVGMMVVGGALGAAALALPLVEFGIVLSVVVLGAMVASGRAMPAVLAIAVVGAFAVFHGHAHGTEMPGAASGMAYGLGFVLATALLHAAGLLAGYGLARLGPVSGARLVRVTGGAAACAGLLLFAGVL</sequence>
<feature type="signal peptide" evidence="2">
    <location>
        <begin position="1"/>
        <end position="19"/>
    </location>
</feature>
<dbReference type="Proteomes" id="UP001296873">
    <property type="component" value="Unassembled WGS sequence"/>
</dbReference>
<dbReference type="RefSeq" id="WP_200343399.1">
    <property type="nucleotide sequence ID" value="NZ_NRRL01000131.1"/>
</dbReference>
<feature type="transmembrane region" description="Helical" evidence="1">
    <location>
        <begin position="140"/>
        <end position="163"/>
    </location>
</feature>
<accession>A0ABS1DLG3</accession>
<reference evidence="3 4" key="1">
    <citation type="journal article" date="2020" name="Microorganisms">
        <title>Osmotic Adaptation and Compatible Solute Biosynthesis of Phototrophic Bacteria as Revealed from Genome Analyses.</title>
        <authorList>
            <person name="Imhoff J.F."/>
            <person name="Rahn T."/>
            <person name="Kunzel S."/>
            <person name="Keller A."/>
            <person name="Neulinger S.C."/>
        </authorList>
    </citation>
    <scope>NUCLEOTIDE SEQUENCE [LARGE SCALE GENOMIC DNA]</scope>
    <source>
        <strain evidence="3 4">DSM 9895</strain>
    </source>
</reference>
<name>A0ABS1DLG3_9PROT</name>
<dbReference type="PIRSF" id="PIRSF016919">
    <property type="entry name" value="HupE_UreJ"/>
    <property type="match status" value="1"/>
</dbReference>
<proteinExistence type="predicted"/>
<feature type="transmembrane region" description="Helical" evidence="1">
    <location>
        <begin position="29"/>
        <end position="54"/>
    </location>
</feature>
<dbReference type="EMBL" id="NRRL01000131">
    <property type="protein sequence ID" value="MBK1670948.1"/>
    <property type="molecule type" value="Genomic_DNA"/>
</dbReference>
<evidence type="ECO:0000313" key="4">
    <source>
        <dbReference type="Proteomes" id="UP001296873"/>
    </source>
</evidence>
<dbReference type="InterPro" id="IPR007038">
    <property type="entry name" value="HupE_UreJ"/>
</dbReference>
<evidence type="ECO:0000256" key="2">
    <source>
        <dbReference type="SAM" id="SignalP"/>
    </source>
</evidence>
<comment type="caution">
    <text evidence="3">The sequence shown here is derived from an EMBL/GenBank/DDBJ whole genome shotgun (WGS) entry which is preliminary data.</text>
</comment>
<keyword evidence="1" id="KW-0472">Membrane</keyword>
<feature type="transmembrane region" description="Helical" evidence="1">
    <location>
        <begin position="61"/>
        <end position="81"/>
    </location>
</feature>
<organism evidence="3 4">
    <name type="scientific">Rhodovibrio sodomensis</name>
    <dbReference type="NCBI Taxonomy" id="1088"/>
    <lineage>
        <taxon>Bacteria</taxon>
        <taxon>Pseudomonadati</taxon>
        <taxon>Pseudomonadota</taxon>
        <taxon>Alphaproteobacteria</taxon>
        <taxon>Rhodospirillales</taxon>
        <taxon>Rhodovibrionaceae</taxon>
        <taxon>Rhodovibrio</taxon>
    </lineage>
</organism>
<evidence type="ECO:0000313" key="3">
    <source>
        <dbReference type="EMBL" id="MBK1670948.1"/>
    </source>
</evidence>
<keyword evidence="2" id="KW-0732">Signal</keyword>
<evidence type="ECO:0000256" key="1">
    <source>
        <dbReference type="SAM" id="Phobius"/>
    </source>
</evidence>
<feature type="chain" id="PRO_5045834201" evidence="2">
    <location>
        <begin position="20"/>
        <end position="195"/>
    </location>
</feature>
<keyword evidence="4" id="KW-1185">Reference proteome</keyword>
<feature type="transmembrane region" description="Helical" evidence="1">
    <location>
        <begin position="111"/>
        <end position="128"/>
    </location>
</feature>
<dbReference type="Pfam" id="PF04955">
    <property type="entry name" value="HupE_UreJ"/>
    <property type="match status" value="1"/>
</dbReference>
<gene>
    <name evidence="3" type="ORF">CKO28_23330</name>
</gene>
<keyword evidence="1" id="KW-0812">Transmembrane</keyword>
<feature type="transmembrane region" description="Helical" evidence="1">
    <location>
        <begin position="175"/>
        <end position="194"/>
    </location>
</feature>
<keyword evidence="1" id="KW-1133">Transmembrane helix</keyword>